<evidence type="ECO:0000256" key="1">
    <source>
        <dbReference type="ARBA" id="ARBA00022729"/>
    </source>
</evidence>
<dbReference type="Pfam" id="PF01650">
    <property type="entry name" value="Peptidase_C13"/>
    <property type="match status" value="1"/>
</dbReference>
<dbReference type="Gene3D" id="3.40.50.2300">
    <property type="match status" value="2"/>
</dbReference>
<dbReference type="PANTHER" id="PTHR12000">
    <property type="entry name" value="HEMOGLOBINASE FAMILY MEMBER"/>
    <property type="match status" value="1"/>
</dbReference>
<dbReference type="AlphaFoldDB" id="A0A2V2N368"/>
<dbReference type="Gene3D" id="3.40.50.1460">
    <property type="match status" value="1"/>
</dbReference>
<dbReference type="OrthoDB" id="26626at2157"/>
<dbReference type="PRINTS" id="PR00776">
    <property type="entry name" value="HEMOGLOBNASE"/>
</dbReference>
<gene>
    <name evidence="3" type="ORF">DK846_03455</name>
</gene>
<dbReference type="GO" id="GO:0004197">
    <property type="term" value="F:cysteine-type endopeptidase activity"/>
    <property type="evidence" value="ECO:0007669"/>
    <property type="project" value="TreeGrafter"/>
</dbReference>
<organism evidence="3 4">
    <name type="scientific">Methanospirillum lacunae</name>
    <dbReference type="NCBI Taxonomy" id="668570"/>
    <lineage>
        <taxon>Archaea</taxon>
        <taxon>Methanobacteriati</taxon>
        <taxon>Methanobacteriota</taxon>
        <taxon>Stenosarchaea group</taxon>
        <taxon>Methanomicrobia</taxon>
        <taxon>Methanomicrobiales</taxon>
        <taxon>Methanospirillaceae</taxon>
        <taxon>Methanospirillum</taxon>
    </lineage>
</organism>
<dbReference type="InterPro" id="IPR028082">
    <property type="entry name" value="Peripla_BP_I"/>
</dbReference>
<keyword evidence="1" id="KW-0732">Signal</keyword>
<name>A0A2V2N368_9EURY</name>
<dbReference type="GO" id="GO:0005773">
    <property type="term" value="C:vacuole"/>
    <property type="evidence" value="ECO:0007669"/>
    <property type="project" value="GOC"/>
</dbReference>
<dbReference type="CDD" id="cd06268">
    <property type="entry name" value="PBP1_ABC_transporter_LIVBP-like"/>
    <property type="match status" value="1"/>
</dbReference>
<dbReference type="RefSeq" id="WP_109967498.1">
    <property type="nucleotide sequence ID" value="NZ_CP176093.1"/>
</dbReference>
<sequence>MTYIQFIIKTVFLLILCSFISVCIPCVLSEEDGPLYIGVLLPLNGPEGQPLYNALLLSQNQINEGGGIGGRPVQLILRDTSTGDLMKYAEDLAKDPRIKVVIGPYSSDDLFAVADLFIKKQKVLISPSASSDEIYRAFAGTGSVWRTVSNDGDITSVLLQHIKQNGGKNVALLTINSTYGNTFYDWIPYWAIEYNITITGEEKYSTQNDIAGAVDRLCKVRPDYLIFVHSGSGNEIRSAIETLKELNSSTIPYFIYPTVDKQGQILLRPDAQDQQKLLESGLWNIHNISVLSTIIPDKTLMLMSKEWDPGFSKEYTISKYGQSDYAPEVYDALLVASGVMARITAYRQKSPMNAALSILTNESGDLMPRTEEGFQSAFNQIQQGLTPVFIGATGPLLFKSEGTDRREPWYGTYRMEDGKIISDPVLHQNLTKSDNKSGLADNSTDLSTVPVQNISHGDFWAVIGAFSREWTNYRHQADALTMYEYLKSQGVSDDHIILLIYDDIPTDKKNTRPGEVYHKPGEEEVRKRAIPDYIGEIVDKKTLTDVLFKKVESDGRPVLQSDENSTVLVYLSSHGVQGGDLLFGNDSERITPDEFASIVDKMKEKKVFGRMLIVLESCFSGVIADSITTPGVIVMTASAQNETSKAASYDSALSTWLSDEFTTELISRLKNSDSSVTLRQLYQQIFYHVRSSHPTISMHNASLDITAGLFFGGA</sequence>
<keyword evidence="4" id="KW-1185">Reference proteome</keyword>
<dbReference type="GO" id="GO:0051603">
    <property type="term" value="P:proteolysis involved in protein catabolic process"/>
    <property type="evidence" value="ECO:0007669"/>
    <property type="project" value="TreeGrafter"/>
</dbReference>
<dbReference type="InterPro" id="IPR001096">
    <property type="entry name" value="Peptidase_C13"/>
</dbReference>
<evidence type="ECO:0000313" key="4">
    <source>
        <dbReference type="Proteomes" id="UP000245657"/>
    </source>
</evidence>
<evidence type="ECO:0000313" key="3">
    <source>
        <dbReference type="EMBL" id="PWR74219.1"/>
    </source>
</evidence>
<accession>A0A2V2N368</accession>
<dbReference type="GO" id="GO:0006624">
    <property type="term" value="P:vacuolar protein processing"/>
    <property type="evidence" value="ECO:0007669"/>
    <property type="project" value="TreeGrafter"/>
</dbReference>
<proteinExistence type="predicted"/>
<protein>
    <recommendedName>
        <fullName evidence="2">Leucine-binding protein domain-containing protein</fullName>
    </recommendedName>
</protein>
<dbReference type="InterPro" id="IPR028081">
    <property type="entry name" value="Leu-bd"/>
</dbReference>
<dbReference type="PANTHER" id="PTHR12000:SF42">
    <property type="entry name" value="LEGUMAIN"/>
    <property type="match status" value="1"/>
</dbReference>
<dbReference type="Proteomes" id="UP000245657">
    <property type="component" value="Unassembled WGS sequence"/>
</dbReference>
<evidence type="ECO:0000259" key="2">
    <source>
        <dbReference type="Pfam" id="PF13458"/>
    </source>
</evidence>
<dbReference type="Pfam" id="PF13458">
    <property type="entry name" value="Peripla_BP_6"/>
    <property type="match status" value="1"/>
</dbReference>
<comment type="caution">
    <text evidence="3">The sequence shown here is derived from an EMBL/GenBank/DDBJ whole genome shotgun (WGS) entry which is preliminary data.</text>
</comment>
<dbReference type="EMBL" id="QGMY01000002">
    <property type="protein sequence ID" value="PWR74219.1"/>
    <property type="molecule type" value="Genomic_DNA"/>
</dbReference>
<dbReference type="SUPFAM" id="SSF53822">
    <property type="entry name" value="Periplasmic binding protein-like I"/>
    <property type="match status" value="1"/>
</dbReference>
<dbReference type="GeneID" id="97549596"/>
<reference evidence="3 4" key="1">
    <citation type="submission" date="2018-05" db="EMBL/GenBank/DDBJ databases">
        <title>Draft genome of Methanospirillum lacunae Ki8-1.</title>
        <authorList>
            <person name="Dueholm M.S."/>
            <person name="Nielsen P.H."/>
            <person name="Bakmann L.F."/>
            <person name="Otzen D.E."/>
        </authorList>
    </citation>
    <scope>NUCLEOTIDE SEQUENCE [LARGE SCALE GENOMIC DNA]</scope>
    <source>
        <strain evidence="3 4">Ki8-1</strain>
    </source>
</reference>
<feature type="domain" description="Leucine-binding protein" evidence="2">
    <location>
        <begin position="35"/>
        <end position="244"/>
    </location>
</feature>